<dbReference type="Proteomes" id="UP000030008">
    <property type="component" value="Unassembled WGS sequence"/>
</dbReference>
<comment type="caution">
    <text evidence="1">The sequence shown here is derived from an EMBL/GenBank/DDBJ whole genome shotgun (WGS) entry which is preliminary data.</text>
</comment>
<proteinExistence type="predicted"/>
<accession>A0A099I7G1</accession>
<organism evidence="1 2">
    <name type="scientific">Clostridium innocuum</name>
    <dbReference type="NCBI Taxonomy" id="1522"/>
    <lineage>
        <taxon>Bacteria</taxon>
        <taxon>Bacillati</taxon>
        <taxon>Bacillota</taxon>
        <taxon>Clostridia</taxon>
        <taxon>Eubacteriales</taxon>
        <taxon>Clostridiaceae</taxon>
        <taxon>Clostridium</taxon>
    </lineage>
</organism>
<reference evidence="1 2" key="1">
    <citation type="submission" date="2014-08" db="EMBL/GenBank/DDBJ databases">
        <title>Clostridium innocuum, an unnegligible vancomycin-resistant pathogen causing extra-intestinal infections.</title>
        <authorList>
            <person name="Feng Y."/>
            <person name="Chiu C.-H."/>
        </authorList>
    </citation>
    <scope>NUCLEOTIDE SEQUENCE [LARGE SCALE GENOMIC DNA]</scope>
    <source>
        <strain evidence="1 2">AN88</strain>
    </source>
</reference>
<dbReference type="RefSeq" id="WP_044904852.1">
    <property type="nucleotide sequence ID" value="NZ_JQIF01000035.1"/>
</dbReference>
<evidence type="ECO:0000313" key="2">
    <source>
        <dbReference type="Proteomes" id="UP000030008"/>
    </source>
</evidence>
<evidence type="ECO:0000313" key="1">
    <source>
        <dbReference type="EMBL" id="KGJ53665.1"/>
    </source>
</evidence>
<gene>
    <name evidence="1" type="ORF">CIAN88_07715</name>
</gene>
<sequence>MIMMTDKCRGNIREMNRDYMNKIELLNFYDELTNDQKQSFMMLMDTLGVLCERRSREDDISVRENML</sequence>
<dbReference type="EMBL" id="JQIF01000035">
    <property type="protein sequence ID" value="KGJ53665.1"/>
    <property type="molecule type" value="Genomic_DNA"/>
</dbReference>
<dbReference type="AlphaFoldDB" id="A0A099I7G1"/>
<name>A0A099I7G1_CLOIN</name>
<protein>
    <submittedName>
        <fullName evidence="1">Uncharacterized protein</fullName>
    </submittedName>
</protein>